<protein>
    <recommendedName>
        <fullName evidence="3">Phage gp6-like head-tail connector protein</fullName>
    </recommendedName>
</protein>
<evidence type="ECO:0008006" key="3">
    <source>
        <dbReference type="Google" id="ProtNLM"/>
    </source>
</evidence>
<name>A0A564SW24_9FIRM</name>
<evidence type="ECO:0000313" key="1">
    <source>
        <dbReference type="EMBL" id="VUW99003.1"/>
    </source>
</evidence>
<reference evidence="1 2" key="1">
    <citation type="submission" date="2019-07" db="EMBL/GenBank/DDBJ databases">
        <authorList>
            <person name="Hibberd C M."/>
            <person name="Gehrig L. J."/>
            <person name="Chang H.-W."/>
            <person name="Venkatesh S."/>
        </authorList>
    </citation>
    <scope>NUCLEOTIDE SEQUENCE [LARGE SCALE GENOMIC DNA]</scope>
    <source>
        <strain evidence="1">Faecalibacterium_prausnitzii_JG_BgPS064</strain>
    </source>
</reference>
<dbReference type="RefSeq" id="WP_158398249.1">
    <property type="nucleotide sequence ID" value="NZ_CABHMY010000088.1"/>
</dbReference>
<dbReference type="AlphaFoldDB" id="A0A564SW24"/>
<keyword evidence="2" id="KW-1185">Reference proteome</keyword>
<dbReference type="Proteomes" id="UP000406184">
    <property type="component" value="Unassembled WGS sequence"/>
</dbReference>
<gene>
    <name evidence="1" type="ORF">FPPS064S07_02505</name>
</gene>
<proteinExistence type="predicted"/>
<sequence>MNYCTYDQYAAAGGTLDEAAFAPLAARASRLIDRMAFGRAEGHAAACEGCAEALADACIQIIDAANAVQSARTPPGASSVSNDGVSMTFTSGALAERLAAEAAYILANTLGSDPHGLLYRGCF</sequence>
<evidence type="ECO:0000313" key="2">
    <source>
        <dbReference type="Proteomes" id="UP000406184"/>
    </source>
</evidence>
<dbReference type="EMBL" id="CABHMY010000088">
    <property type="protein sequence ID" value="VUW99003.1"/>
    <property type="molecule type" value="Genomic_DNA"/>
</dbReference>
<organism evidence="1 2">
    <name type="scientific">Faecalibacterium prausnitzii</name>
    <dbReference type="NCBI Taxonomy" id="853"/>
    <lineage>
        <taxon>Bacteria</taxon>
        <taxon>Bacillati</taxon>
        <taxon>Bacillota</taxon>
        <taxon>Clostridia</taxon>
        <taxon>Eubacteriales</taxon>
        <taxon>Oscillospiraceae</taxon>
        <taxon>Faecalibacterium</taxon>
    </lineage>
</organism>
<accession>A0A564SW24</accession>